<dbReference type="SUPFAM" id="SSF53474">
    <property type="entry name" value="alpha/beta-Hydrolases"/>
    <property type="match status" value="1"/>
</dbReference>
<dbReference type="InterPro" id="IPR029058">
    <property type="entry name" value="AB_hydrolase_fold"/>
</dbReference>
<comment type="caution">
    <text evidence="2">The sequence shown here is derived from an EMBL/GenBank/DDBJ whole genome shotgun (WGS) entry which is preliminary data.</text>
</comment>
<gene>
    <name evidence="2" type="ORF">ACFSDX_18560</name>
</gene>
<dbReference type="InterPro" id="IPR053145">
    <property type="entry name" value="AB_hydrolase_Est10"/>
</dbReference>
<dbReference type="InterPro" id="IPR022742">
    <property type="entry name" value="Hydrolase_4"/>
</dbReference>
<dbReference type="PANTHER" id="PTHR43265">
    <property type="entry name" value="ESTERASE ESTD"/>
    <property type="match status" value="1"/>
</dbReference>
<proteinExistence type="predicted"/>
<dbReference type="Proteomes" id="UP001597197">
    <property type="component" value="Unassembled WGS sequence"/>
</dbReference>
<dbReference type="GO" id="GO:0016787">
    <property type="term" value="F:hydrolase activity"/>
    <property type="evidence" value="ECO:0007669"/>
    <property type="project" value="UniProtKB-KW"/>
</dbReference>
<feature type="domain" description="Serine aminopeptidase S33" evidence="1">
    <location>
        <begin position="65"/>
        <end position="189"/>
    </location>
</feature>
<accession>A0ABW4QXW1</accession>
<dbReference type="RefSeq" id="WP_382316275.1">
    <property type="nucleotide sequence ID" value="NZ_JBHUFD010000008.1"/>
</dbReference>
<sequence length="318" mass="34113">MHQLLLLASLFDAASRRWLVWLGLLASFAPAPGRAQPSHYRTTPITFVSAGTTLAGTLVLPTRPAVAAVVLVHGSGQEPRQLGLAGQLAARSIAVLTYDKRGVGASGGEYVGPEVGTNNVAAANLRLLATDASAALTTLVAWLPTHHGPVGLLGGSQAGWVMPLAAQQNPAVRFLVLFSGPVVTVREQLRFQFYTAGDAHFWQTHTEADAREHLRHDPDRYKFTDTDARALLATLTIPGLWLFGGQDIQAPVRESMANLDTLRAQGKAYQYQLFPALGHNTAFAGSAEPLEAAVRWLHALARGNNRVARSSRVSVPRE</sequence>
<dbReference type="EC" id="3.4.-.-" evidence="2"/>
<organism evidence="2 3">
    <name type="scientific">Hymenobacter bucti</name>
    <dbReference type="NCBI Taxonomy" id="1844114"/>
    <lineage>
        <taxon>Bacteria</taxon>
        <taxon>Pseudomonadati</taxon>
        <taxon>Bacteroidota</taxon>
        <taxon>Cytophagia</taxon>
        <taxon>Cytophagales</taxon>
        <taxon>Hymenobacteraceae</taxon>
        <taxon>Hymenobacter</taxon>
    </lineage>
</organism>
<reference evidence="3" key="1">
    <citation type="journal article" date="2019" name="Int. J. Syst. Evol. Microbiol.">
        <title>The Global Catalogue of Microorganisms (GCM) 10K type strain sequencing project: providing services to taxonomists for standard genome sequencing and annotation.</title>
        <authorList>
            <consortium name="The Broad Institute Genomics Platform"/>
            <consortium name="The Broad Institute Genome Sequencing Center for Infectious Disease"/>
            <person name="Wu L."/>
            <person name="Ma J."/>
        </authorList>
    </citation>
    <scope>NUCLEOTIDE SEQUENCE [LARGE SCALE GENOMIC DNA]</scope>
    <source>
        <strain evidence="3">CGMCC 1.15795</strain>
    </source>
</reference>
<dbReference type="EMBL" id="JBHUFD010000008">
    <property type="protein sequence ID" value="MFD1874454.1"/>
    <property type="molecule type" value="Genomic_DNA"/>
</dbReference>
<protein>
    <submittedName>
        <fullName evidence="2">Alpha/beta hydrolase family protein</fullName>
        <ecNumber evidence="2">3.4.-.-</ecNumber>
    </submittedName>
</protein>
<dbReference type="Pfam" id="PF12146">
    <property type="entry name" value="Hydrolase_4"/>
    <property type="match status" value="1"/>
</dbReference>
<keyword evidence="3" id="KW-1185">Reference proteome</keyword>
<name>A0ABW4QXW1_9BACT</name>
<evidence type="ECO:0000259" key="1">
    <source>
        <dbReference type="Pfam" id="PF12146"/>
    </source>
</evidence>
<evidence type="ECO:0000313" key="3">
    <source>
        <dbReference type="Proteomes" id="UP001597197"/>
    </source>
</evidence>
<evidence type="ECO:0000313" key="2">
    <source>
        <dbReference type="EMBL" id="MFD1874454.1"/>
    </source>
</evidence>
<keyword evidence="2" id="KW-0378">Hydrolase</keyword>
<dbReference type="PANTHER" id="PTHR43265:SF1">
    <property type="entry name" value="ESTERASE ESTD"/>
    <property type="match status" value="1"/>
</dbReference>
<dbReference type="Gene3D" id="3.40.50.1820">
    <property type="entry name" value="alpha/beta hydrolase"/>
    <property type="match status" value="1"/>
</dbReference>